<accession>A0A0U1LT46</accession>
<feature type="transmembrane region" description="Helical" evidence="7">
    <location>
        <begin position="692"/>
        <end position="712"/>
    </location>
</feature>
<organism evidence="9 10">
    <name type="scientific">Talaromyces islandicus</name>
    <name type="common">Penicillium islandicum</name>
    <dbReference type="NCBI Taxonomy" id="28573"/>
    <lineage>
        <taxon>Eukaryota</taxon>
        <taxon>Fungi</taxon>
        <taxon>Dikarya</taxon>
        <taxon>Ascomycota</taxon>
        <taxon>Pezizomycotina</taxon>
        <taxon>Eurotiomycetes</taxon>
        <taxon>Eurotiomycetidae</taxon>
        <taxon>Eurotiales</taxon>
        <taxon>Trichocomaceae</taxon>
        <taxon>Talaromyces</taxon>
        <taxon>Talaromyces sect. Islandici</taxon>
    </lineage>
</organism>
<gene>
    <name evidence="9" type="ORF">PISL3812_03578</name>
</gene>
<feature type="transmembrane region" description="Helical" evidence="7">
    <location>
        <begin position="402"/>
        <end position="422"/>
    </location>
</feature>
<keyword evidence="10" id="KW-1185">Reference proteome</keyword>
<dbReference type="AlphaFoldDB" id="A0A0U1LT46"/>
<evidence type="ECO:0000256" key="3">
    <source>
        <dbReference type="ARBA" id="ARBA00022692"/>
    </source>
</evidence>
<dbReference type="InterPro" id="IPR020846">
    <property type="entry name" value="MFS_dom"/>
</dbReference>
<feature type="transmembrane region" description="Helical" evidence="7">
    <location>
        <begin position="365"/>
        <end position="382"/>
    </location>
</feature>
<dbReference type="InterPro" id="IPR036291">
    <property type="entry name" value="NAD(P)-bd_dom_sf"/>
</dbReference>
<feature type="transmembrane region" description="Helical" evidence="7">
    <location>
        <begin position="496"/>
        <end position="516"/>
    </location>
</feature>
<feature type="domain" description="Major facilitator superfamily (MFS) profile" evidence="8">
    <location>
        <begin position="369"/>
        <end position="780"/>
    </location>
</feature>
<dbReference type="Proteomes" id="UP000054383">
    <property type="component" value="Unassembled WGS sequence"/>
</dbReference>
<dbReference type="PROSITE" id="PS50850">
    <property type="entry name" value="MFS"/>
    <property type="match status" value="1"/>
</dbReference>
<sequence>MAQQHVSFKLEELFSVKNKVVVVTGGGSGLGKAIAEGFAINGAKVYISGRRSEVLDAAAKEIGGDIHVIQGDVQTKEGCEKIVQAVKAHESHIDTLINCAGVSSPWRVKANDQNDADQVENLLVNGLIEEDFNRSNQINVNGVYFLTVNFISLLRKSADPNVCVIASLAGISNQRSMGSLTYSVSKAAAIQLAKLLAGRLHPMKIRVNTICPGIFPSEMTGVSAGKHEYNINHPAEKAALRSTAGRPGRPEEIVAPVLLLSSPGGGYMNCALLTVDGGRLMGISINDGIRMPENTYTDEILDRQPPSNNMADVLSADDDLKSGANHIEIEDGGKQVDDIIVKPESIRGMSTDELKKLETKMVRKIDMVIMPIMAVLYILNYVDRSALAAAKVYGIKDDLNMSTQQFATAISILFAGYIPFQIPSNLIMTKISRPGFYICSAATIWGCVSGCTAAVKSYHGLLAIRVMLGATEAVFFPGVIYLMSAWYTKNELGKRLAALFIFQMLGSAFGGFVAAACLTLDGRYGIAGWRWLFIVEGTTTVGCGLLSAMLMPEYPHKARLLKPIERDYAVWRLEVEAGAGEAHEESTILNGFRLAILDPKIWALVWCMGMSQAMGGTTNFFPSIVETLGYSRNITLLLTAPPYVLASIIFWFISYFSDRKNIIYPIIVSTLAVSVVAYVVAMSTSQMGPRYFAMMLMPTVCAGPQILIYKTLNIHMARPYPKRAAGVAMINAIGGISNVWVSYLFYDPPHYYAAFGTLLGCAASFFIVITVYLIHVRRMNRCLSGTPEGQRRAMKGGVTQQQVDLGWRYLGY</sequence>
<evidence type="ECO:0000256" key="1">
    <source>
        <dbReference type="ARBA" id="ARBA00004141"/>
    </source>
</evidence>
<feature type="transmembrane region" description="Helical" evidence="7">
    <location>
        <begin position="434"/>
        <end position="455"/>
    </location>
</feature>
<evidence type="ECO:0000256" key="5">
    <source>
        <dbReference type="ARBA" id="ARBA00022989"/>
    </source>
</evidence>
<dbReference type="PROSITE" id="PS00061">
    <property type="entry name" value="ADH_SHORT"/>
    <property type="match status" value="1"/>
</dbReference>
<dbReference type="InterPro" id="IPR036259">
    <property type="entry name" value="MFS_trans_sf"/>
</dbReference>
<feature type="transmembrane region" description="Helical" evidence="7">
    <location>
        <begin position="662"/>
        <end position="680"/>
    </location>
</feature>
<proteinExistence type="predicted"/>
<dbReference type="Gene3D" id="3.40.50.720">
    <property type="entry name" value="NAD(P)-binding Rossmann-like Domain"/>
    <property type="match status" value="1"/>
</dbReference>
<keyword evidence="5 7" id="KW-1133">Transmembrane helix</keyword>
<feature type="transmembrane region" description="Helical" evidence="7">
    <location>
        <begin position="528"/>
        <end position="551"/>
    </location>
</feature>
<dbReference type="PRINTS" id="PR00081">
    <property type="entry name" value="GDHRDH"/>
</dbReference>
<evidence type="ECO:0000313" key="9">
    <source>
        <dbReference type="EMBL" id="CRG86568.1"/>
    </source>
</evidence>
<evidence type="ECO:0000256" key="6">
    <source>
        <dbReference type="ARBA" id="ARBA00023136"/>
    </source>
</evidence>
<feature type="transmembrane region" description="Helical" evidence="7">
    <location>
        <begin position="634"/>
        <end position="655"/>
    </location>
</feature>
<evidence type="ECO:0000256" key="4">
    <source>
        <dbReference type="ARBA" id="ARBA00022857"/>
    </source>
</evidence>
<keyword evidence="3 7" id="KW-0812">Transmembrane</keyword>
<comment type="subcellular location">
    <subcellularLocation>
        <location evidence="1">Membrane</location>
        <topology evidence="1">Multi-pass membrane protein</topology>
    </subcellularLocation>
</comment>
<evidence type="ECO:0000313" key="10">
    <source>
        <dbReference type="Proteomes" id="UP000054383"/>
    </source>
</evidence>
<keyword evidence="4" id="KW-0521">NADP</keyword>
<dbReference type="GO" id="GO:0016020">
    <property type="term" value="C:membrane"/>
    <property type="evidence" value="ECO:0007669"/>
    <property type="project" value="UniProtKB-SubCell"/>
</dbReference>
<dbReference type="Pfam" id="PF07690">
    <property type="entry name" value="MFS_1"/>
    <property type="match status" value="1"/>
</dbReference>
<dbReference type="PANTHER" id="PTHR43791:SF23">
    <property type="entry name" value="MAJOR FACILITATOR SUPERFAMILY (MFS) PROFILE DOMAIN-CONTAINING PROTEIN"/>
    <property type="match status" value="1"/>
</dbReference>
<dbReference type="InterPro" id="IPR020904">
    <property type="entry name" value="Sc_DH/Rdtase_CS"/>
</dbReference>
<feature type="transmembrane region" description="Helical" evidence="7">
    <location>
        <begin position="601"/>
        <end position="622"/>
    </location>
</feature>
<keyword evidence="2" id="KW-0813">Transport</keyword>
<evidence type="ECO:0000256" key="2">
    <source>
        <dbReference type="ARBA" id="ARBA00022448"/>
    </source>
</evidence>
<reference evidence="9 10" key="1">
    <citation type="submission" date="2015-04" db="EMBL/GenBank/DDBJ databases">
        <authorList>
            <person name="Syromyatnikov M.Y."/>
            <person name="Popov V.N."/>
        </authorList>
    </citation>
    <scope>NUCLEOTIDE SEQUENCE [LARGE SCALE GENOMIC DNA]</scope>
    <source>
        <strain evidence="9">WF-38-12</strain>
    </source>
</reference>
<dbReference type="InterPro" id="IPR002347">
    <property type="entry name" value="SDR_fam"/>
</dbReference>
<dbReference type="Gene3D" id="1.20.1250.20">
    <property type="entry name" value="MFS general substrate transporter like domains"/>
    <property type="match status" value="2"/>
</dbReference>
<dbReference type="FunFam" id="1.20.1250.20:FF:000057">
    <property type="entry name" value="MFS general substrate transporter"/>
    <property type="match status" value="1"/>
</dbReference>
<evidence type="ECO:0000256" key="7">
    <source>
        <dbReference type="SAM" id="Phobius"/>
    </source>
</evidence>
<feature type="transmembrane region" description="Helical" evidence="7">
    <location>
        <begin position="752"/>
        <end position="774"/>
    </location>
</feature>
<keyword evidence="6 7" id="KW-0472">Membrane</keyword>
<name>A0A0U1LT46_TALIS</name>
<dbReference type="Pfam" id="PF00106">
    <property type="entry name" value="adh_short"/>
    <property type="match status" value="1"/>
</dbReference>
<dbReference type="SUPFAM" id="SSF103473">
    <property type="entry name" value="MFS general substrate transporter"/>
    <property type="match status" value="1"/>
</dbReference>
<evidence type="ECO:0000259" key="8">
    <source>
        <dbReference type="PROSITE" id="PS50850"/>
    </source>
</evidence>
<dbReference type="OrthoDB" id="2250022at2759"/>
<feature type="transmembrane region" description="Helical" evidence="7">
    <location>
        <begin position="724"/>
        <end position="746"/>
    </location>
</feature>
<dbReference type="InterPro" id="IPR011701">
    <property type="entry name" value="MFS"/>
</dbReference>
<dbReference type="GO" id="GO:0022857">
    <property type="term" value="F:transmembrane transporter activity"/>
    <property type="evidence" value="ECO:0007669"/>
    <property type="project" value="InterPro"/>
</dbReference>
<dbReference type="SUPFAM" id="SSF51735">
    <property type="entry name" value="NAD(P)-binding Rossmann-fold domains"/>
    <property type="match status" value="1"/>
</dbReference>
<feature type="transmembrane region" description="Helical" evidence="7">
    <location>
        <begin position="461"/>
        <end position="484"/>
    </location>
</feature>
<dbReference type="PANTHER" id="PTHR43791">
    <property type="entry name" value="PERMEASE-RELATED"/>
    <property type="match status" value="1"/>
</dbReference>
<protein>
    <submittedName>
        <fullName evidence="9">Putative transporter C1683,12</fullName>
    </submittedName>
</protein>
<dbReference type="EMBL" id="CVMT01000002">
    <property type="protein sequence ID" value="CRG86568.1"/>
    <property type="molecule type" value="Genomic_DNA"/>
</dbReference>